<name>D4LSZ6_9FIRM</name>
<dbReference type="Proteomes" id="UP000008955">
    <property type="component" value="Chromosome"/>
</dbReference>
<gene>
    <name evidence="1" type="ORF">CK5_26030</name>
</gene>
<proteinExistence type="predicted"/>
<evidence type="ECO:0000313" key="1">
    <source>
        <dbReference type="EMBL" id="CBL23904.1"/>
    </source>
</evidence>
<dbReference type="HOGENOM" id="CLU_3380806_0_0_9"/>
<evidence type="ECO:0000313" key="2">
    <source>
        <dbReference type="Proteomes" id="UP000008955"/>
    </source>
</evidence>
<reference evidence="1 2" key="1">
    <citation type="submission" date="2010-03" db="EMBL/GenBank/DDBJ databases">
        <title>The genome sequence of Ruminococcus obeum A2-162.</title>
        <authorList>
            <consortium name="metaHIT consortium -- http://www.metahit.eu/"/>
            <person name="Pajon A."/>
            <person name="Turner K."/>
            <person name="Parkhill J."/>
            <person name="Duncan S."/>
            <person name="Flint H."/>
        </authorList>
    </citation>
    <scope>NUCLEOTIDE SEQUENCE [LARGE SCALE GENOMIC DNA]</scope>
    <source>
        <strain evidence="1 2">A2-162</strain>
    </source>
</reference>
<accession>D4LSZ6</accession>
<protein>
    <submittedName>
        <fullName evidence="1">Uncharacterized protein</fullName>
    </submittedName>
</protein>
<sequence length="33" mass="4163">MDYKKEIINMIEKIENRCWLRTIYVFIETLIKD</sequence>
<dbReference type="KEGG" id="rob:CK5_26030"/>
<keyword evidence="2" id="KW-1185">Reference proteome</keyword>
<dbReference type="EMBL" id="FP929054">
    <property type="protein sequence ID" value="CBL23904.1"/>
    <property type="molecule type" value="Genomic_DNA"/>
</dbReference>
<organism evidence="1 2">
    <name type="scientific">Blautia obeum A2-162</name>
    <dbReference type="NCBI Taxonomy" id="657314"/>
    <lineage>
        <taxon>Bacteria</taxon>
        <taxon>Bacillati</taxon>
        <taxon>Bacillota</taxon>
        <taxon>Clostridia</taxon>
        <taxon>Lachnospirales</taxon>
        <taxon>Lachnospiraceae</taxon>
        <taxon>Blautia</taxon>
    </lineage>
</organism>
<dbReference type="AlphaFoldDB" id="D4LSZ6"/>
<reference evidence="1 2" key="2">
    <citation type="submission" date="2010-03" db="EMBL/GenBank/DDBJ databases">
        <authorList>
            <person name="Pajon A."/>
        </authorList>
    </citation>
    <scope>NUCLEOTIDE SEQUENCE [LARGE SCALE GENOMIC DNA]</scope>
    <source>
        <strain evidence="1 2">A2-162</strain>
    </source>
</reference>